<evidence type="ECO:0000313" key="3">
    <source>
        <dbReference type="EMBL" id="GAP03786.1"/>
    </source>
</evidence>
<protein>
    <submittedName>
        <fullName evidence="3">Uncharacterized protein</fullName>
    </submittedName>
</protein>
<dbReference type="EMBL" id="DF968078">
    <property type="protein sequence ID" value="GAP03786.1"/>
    <property type="molecule type" value="Genomic_DNA"/>
</dbReference>
<keyword evidence="4" id="KW-1185">Reference proteome</keyword>
<accession>A0A3F3GZ62</accession>
<dbReference type="Proteomes" id="UP000064514">
    <property type="component" value="Unassembled WGS sequence"/>
</dbReference>
<reference evidence="3" key="1">
    <citation type="journal article" date="2015" name="BMC Genomics">
        <title>Comparative genomics of Fructobacillus spp. and Leuconostoc spp. reveals niche-specific evolution of Fructobacillus spp.</title>
        <authorList>
            <person name="Endo A."/>
            <person name="Tanizawa Y."/>
            <person name="Tanaka N."/>
            <person name="Maeno S."/>
            <person name="Kumar H."/>
            <person name="Shiwa Y."/>
            <person name="Okada S."/>
            <person name="Yoshikawa H."/>
            <person name="Dicks L."/>
            <person name="Nakagawa J."/>
            <person name="Arita M."/>
        </authorList>
    </citation>
    <scope>NUCLEOTIDE SEQUENCE [LARGE SCALE GENOMIC DNA]</scope>
    <source>
        <strain evidence="3">F214-1</strain>
    </source>
</reference>
<feature type="transmembrane region" description="Helical" evidence="1">
    <location>
        <begin position="6"/>
        <end position="25"/>
    </location>
</feature>
<sequence>MIIYSFIIFVLLTLVINLIGKKVLYKNSENPSAKMNHLYGTLLLIIVVLVVGNNIISNRYNFFDFYPIFTILPVGIYLLKNN</sequence>
<keyword evidence="1" id="KW-0812">Transmembrane</keyword>
<keyword evidence="1" id="KW-1133">Transmembrane helix</keyword>
<proteinExistence type="predicted"/>
<feature type="transmembrane region" description="Helical" evidence="1">
    <location>
        <begin position="62"/>
        <end position="79"/>
    </location>
</feature>
<evidence type="ECO:0000313" key="4">
    <source>
        <dbReference type="Proteomes" id="UP001314262"/>
    </source>
</evidence>
<dbReference type="AlphaFoldDB" id="A0A3F3GZ62"/>
<gene>
    <name evidence="3" type="ORF">FTRO_0013330</name>
    <name evidence="2" type="ORF">R53137_KAKDMLNK_00375</name>
</gene>
<name>A0A3F3GZ62_9LACO</name>
<reference evidence="2 4" key="2">
    <citation type="submission" date="2023-10" db="EMBL/GenBank/DDBJ databases">
        <authorList>
            <person name="Botero Cardona J."/>
        </authorList>
    </citation>
    <scope>NUCLEOTIDE SEQUENCE [LARGE SCALE GENOMIC DNA]</scope>
    <source>
        <strain evidence="2 4">R-53137</strain>
    </source>
</reference>
<evidence type="ECO:0000256" key="1">
    <source>
        <dbReference type="SAM" id="Phobius"/>
    </source>
</evidence>
<evidence type="ECO:0000313" key="2">
    <source>
        <dbReference type="EMBL" id="CAK1231518.1"/>
    </source>
</evidence>
<organism evidence="3">
    <name type="scientific">Fructobacillus tropaeoli</name>
    <dbReference type="NCBI Taxonomy" id="709323"/>
    <lineage>
        <taxon>Bacteria</taxon>
        <taxon>Bacillati</taxon>
        <taxon>Bacillota</taxon>
        <taxon>Bacilli</taxon>
        <taxon>Lactobacillales</taxon>
        <taxon>Lactobacillaceae</taxon>
        <taxon>Fructobacillus</taxon>
    </lineage>
</organism>
<dbReference type="Proteomes" id="UP001314262">
    <property type="component" value="Unassembled WGS sequence"/>
</dbReference>
<feature type="transmembrane region" description="Helical" evidence="1">
    <location>
        <begin position="37"/>
        <end position="56"/>
    </location>
</feature>
<dbReference type="EMBL" id="CAUZLT010000001">
    <property type="protein sequence ID" value="CAK1231518.1"/>
    <property type="molecule type" value="Genomic_DNA"/>
</dbReference>
<keyword evidence="1" id="KW-0472">Membrane</keyword>